<evidence type="ECO:0000256" key="3">
    <source>
        <dbReference type="ARBA" id="ARBA00023242"/>
    </source>
</evidence>
<comment type="caution">
    <text evidence="6">The sequence shown here is derived from an EMBL/GenBank/DDBJ whole genome shotgun (WGS) entry which is preliminary data.</text>
</comment>
<keyword evidence="7" id="KW-1185">Reference proteome</keyword>
<dbReference type="Pfam" id="PF12656">
    <property type="entry name" value="G-patch_2"/>
    <property type="match status" value="1"/>
</dbReference>
<dbReference type="AlphaFoldDB" id="A0A9W8M0B5"/>
<feature type="region of interest" description="Disordered" evidence="4">
    <location>
        <begin position="1"/>
        <end position="45"/>
    </location>
</feature>
<dbReference type="InterPro" id="IPR026822">
    <property type="entry name" value="Spp2/MOS2_G-patch"/>
</dbReference>
<dbReference type="InterPro" id="IPR045166">
    <property type="entry name" value="Spp2-like"/>
</dbReference>
<dbReference type="GO" id="GO:0000398">
    <property type="term" value="P:mRNA splicing, via spliceosome"/>
    <property type="evidence" value="ECO:0007669"/>
    <property type="project" value="InterPro"/>
</dbReference>
<evidence type="ECO:0000259" key="5">
    <source>
        <dbReference type="Pfam" id="PF12656"/>
    </source>
</evidence>
<dbReference type="EMBL" id="JANBUW010000145">
    <property type="protein sequence ID" value="KAJ2848653.1"/>
    <property type="molecule type" value="Genomic_DNA"/>
</dbReference>
<name>A0A9W8M0B5_9FUNG</name>
<feature type="compositionally biased region" description="Basic and acidic residues" evidence="4">
    <location>
        <begin position="18"/>
        <end position="31"/>
    </location>
</feature>
<dbReference type="OrthoDB" id="5577072at2759"/>
<gene>
    <name evidence="6" type="ORF">IWW36_003168</name>
</gene>
<dbReference type="PANTHER" id="PTHR15818:SF2">
    <property type="entry name" value="G-PATCH DOMAIN AND KOW MOTIFS-CONTAINING PROTEIN"/>
    <property type="match status" value="1"/>
</dbReference>
<dbReference type="GO" id="GO:0005681">
    <property type="term" value="C:spliceosomal complex"/>
    <property type="evidence" value="ECO:0007669"/>
    <property type="project" value="TreeGrafter"/>
</dbReference>
<evidence type="ECO:0000313" key="6">
    <source>
        <dbReference type="EMBL" id="KAJ2848653.1"/>
    </source>
</evidence>
<sequence length="154" mass="17022">MRKSGVSKKPLTKGFKGLKIEPKPGSERTDRPNAFGPEDSTDTTNVEMSIVEAQGDRILGQGEKDTSKPLVIPAKENTDWMKRTLREEAIDELTGNSNISSSRRVIPINISEDDLDDVDDDTYERVPIEEFGAAMLRGMGWKGEDNSATPLRKG</sequence>
<dbReference type="PANTHER" id="PTHR15818">
    <property type="entry name" value="G PATCH AND KOW-CONTAINING"/>
    <property type="match status" value="1"/>
</dbReference>
<reference evidence="6" key="1">
    <citation type="submission" date="2022-07" db="EMBL/GenBank/DDBJ databases">
        <title>Phylogenomic reconstructions and comparative analyses of Kickxellomycotina fungi.</title>
        <authorList>
            <person name="Reynolds N.K."/>
            <person name="Stajich J.E."/>
            <person name="Barry K."/>
            <person name="Grigoriev I.V."/>
            <person name="Crous P."/>
            <person name="Smith M.E."/>
        </authorList>
    </citation>
    <scope>NUCLEOTIDE SEQUENCE</scope>
    <source>
        <strain evidence="6">NRRL 1566</strain>
    </source>
</reference>
<evidence type="ECO:0000313" key="7">
    <source>
        <dbReference type="Proteomes" id="UP001139887"/>
    </source>
</evidence>
<evidence type="ECO:0000256" key="1">
    <source>
        <dbReference type="ARBA" id="ARBA00004123"/>
    </source>
</evidence>
<comment type="similarity">
    <text evidence="2">Belongs to the SPP2 family.</text>
</comment>
<dbReference type="Proteomes" id="UP001139887">
    <property type="component" value="Unassembled WGS sequence"/>
</dbReference>
<evidence type="ECO:0000256" key="2">
    <source>
        <dbReference type="ARBA" id="ARBA00008576"/>
    </source>
</evidence>
<protein>
    <recommendedName>
        <fullName evidence="5">Spp2/MOS2 G-patch domain-containing protein</fullName>
    </recommendedName>
</protein>
<organism evidence="6 7">
    <name type="scientific">Coemansia brasiliensis</name>
    <dbReference type="NCBI Taxonomy" id="2650707"/>
    <lineage>
        <taxon>Eukaryota</taxon>
        <taxon>Fungi</taxon>
        <taxon>Fungi incertae sedis</taxon>
        <taxon>Zoopagomycota</taxon>
        <taxon>Kickxellomycotina</taxon>
        <taxon>Kickxellomycetes</taxon>
        <taxon>Kickxellales</taxon>
        <taxon>Kickxellaceae</taxon>
        <taxon>Coemansia</taxon>
    </lineage>
</organism>
<keyword evidence="3" id="KW-0539">Nucleus</keyword>
<comment type="subcellular location">
    <subcellularLocation>
        <location evidence="1">Nucleus</location>
    </subcellularLocation>
</comment>
<feature type="domain" description="Spp2/MOS2 G-patch" evidence="5">
    <location>
        <begin position="118"/>
        <end position="146"/>
    </location>
</feature>
<accession>A0A9W8M0B5</accession>
<evidence type="ECO:0000256" key="4">
    <source>
        <dbReference type="SAM" id="MobiDB-lite"/>
    </source>
</evidence>
<proteinExistence type="inferred from homology"/>